<sequence>MSESTRHGSHGHGHGPAPRASRRVRLLLAAALLPVLLATVLGLVALWPTGEPVLGTVPVTVGATQIMQAEVTALLPEGVGDGVGGVTARLEQTGKSVKVQVTPEYLASGLGSGDRIKVVYIPEAESMTIGTPYIFMDYVRSVPIAVLGVFFAALVVAVARWRGLAALVGLGVALTGIVTFTLPALLAGSNALAVGLVTASAVMFVVLYLAHGFSARTTTALLGTVVGLAATGALGYWASDAAHLTGLSDEVALQLPAYAPELSLRGVVLCGLILAGLGVLNDVTITQSSAVWELRAADPAASRPALFARAMRIGRDHIASTVYTIAFAYVGAALPLLLMVALLQNSFIDTLTSGEIAEEVVRTLVGSIGLVLAIPITTAVAVLVACADQVTPPRSPAAVAPVGVPVAPRV</sequence>
<feature type="transmembrane region" description="Helical" evidence="1">
    <location>
        <begin position="262"/>
        <end position="280"/>
    </location>
</feature>
<dbReference type="AlphaFoldDB" id="A0A8A4ZFU2"/>
<dbReference type="EMBL" id="CP071868">
    <property type="protein sequence ID" value="QTE29406.1"/>
    <property type="molecule type" value="Genomic_DNA"/>
</dbReference>
<feature type="transmembrane region" description="Helical" evidence="1">
    <location>
        <begin position="217"/>
        <end position="238"/>
    </location>
</feature>
<feature type="transmembrane region" description="Helical" evidence="1">
    <location>
        <begin position="26"/>
        <end position="47"/>
    </location>
</feature>
<feature type="transmembrane region" description="Helical" evidence="1">
    <location>
        <begin position="363"/>
        <end position="386"/>
    </location>
</feature>
<gene>
    <name evidence="2" type="ORF">J4E96_19420</name>
</gene>
<dbReference type="Proteomes" id="UP000663937">
    <property type="component" value="Chromosome"/>
</dbReference>
<proteinExistence type="predicted"/>
<evidence type="ECO:0000313" key="2">
    <source>
        <dbReference type="EMBL" id="QTE29406.1"/>
    </source>
</evidence>
<feature type="transmembrane region" description="Helical" evidence="1">
    <location>
        <begin position="191"/>
        <end position="210"/>
    </location>
</feature>
<evidence type="ECO:0000313" key="3">
    <source>
        <dbReference type="Proteomes" id="UP000663937"/>
    </source>
</evidence>
<keyword evidence="1" id="KW-0812">Transmembrane</keyword>
<dbReference type="InterPro" id="IPR012507">
    <property type="entry name" value="YibE_F"/>
</dbReference>
<keyword evidence="1" id="KW-0472">Membrane</keyword>
<accession>A0A8A4ZFU2</accession>
<protein>
    <submittedName>
        <fullName evidence="2">YibE/F family protein</fullName>
    </submittedName>
</protein>
<dbReference type="Pfam" id="PF07907">
    <property type="entry name" value="YibE_F"/>
    <property type="match status" value="1"/>
</dbReference>
<organism evidence="2 3">
    <name type="scientific">Pengzhenrongella sicca</name>
    <dbReference type="NCBI Taxonomy" id="2819238"/>
    <lineage>
        <taxon>Bacteria</taxon>
        <taxon>Bacillati</taxon>
        <taxon>Actinomycetota</taxon>
        <taxon>Actinomycetes</taxon>
        <taxon>Micrococcales</taxon>
        <taxon>Pengzhenrongella</taxon>
    </lineage>
</organism>
<keyword evidence="3" id="KW-1185">Reference proteome</keyword>
<feature type="transmembrane region" description="Helical" evidence="1">
    <location>
        <begin position="138"/>
        <end position="157"/>
    </location>
</feature>
<evidence type="ECO:0000256" key="1">
    <source>
        <dbReference type="SAM" id="Phobius"/>
    </source>
</evidence>
<dbReference type="PANTHER" id="PTHR41771:SF1">
    <property type="entry name" value="MEMBRANE PROTEIN"/>
    <property type="match status" value="1"/>
</dbReference>
<feature type="transmembrane region" description="Helical" evidence="1">
    <location>
        <begin position="164"/>
        <end position="185"/>
    </location>
</feature>
<dbReference type="KEGG" id="psic:J4E96_19420"/>
<name>A0A8A4ZFU2_9MICO</name>
<feature type="transmembrane region" description="Helical" evidence="1">
    <location>
        <begin position="321"/>
        <end position="343"/>
    </location>
</feature>
<keyword evidence="1" id="KW-1133">Transmembrane helix</keyword>
<dbReference type="PANTHER" id="PTHR41771">
    <property type="entry name" value="MEMBRANE PROTEIN-RELATED"/>
    <property type="match status" value="1"/>
</dbReference>
<reference evidence="2" key="1">
    <citation type="submission" date="2021-03" db="EMBL/GenBank/DDBJ databases">
        <title>Pengzhenrongella sicca gen. nov., sp. nov., a new member of suborder Micrococcineae isolated from High-Arctic tundra soil.</title>
        <authorList>
            <person name="Peng F."/>
        </authorList>
    </citation>
    <scope>NUCLEOTIDE SEQUENCE</scope>
    <source>
        <strain evidence="2">LRZ-2</strain>
    </source>
</reference>